<accession>A0A2G5IC50</accession>
<feature type="chain" id="PRO_5013673657" evidence="2">
    <location>
        <begin position="22"/>
        <end position="360"/>
    </location>
</feature>
<organism evidence="3 5">
    <name type="scientific">Cercospora beticola</name>
    <name type="common">Sugarbeet leaf spot fungus</name>
    <dbReference type="NCBI Taxonomy" id="122368"/>
    <lineage>
        <taxon>Eukaryota</taxon>
        <taxon>Fungi</taxon>
        <taxon>Dikarya</taxon>
        <taxon>Ascomycota</taxon>
        <taxon>Pezizomycotina</taxon>
        <taxon>Dothideomycetes</taxon>
        <taxon>Dothideomycetidae</taxon>
        <taxon>Mycosphaerellales</taxon>
        <taxon>Mycosphaerellaceae</taxon>
        <taxon>Cercospora</taxon>
    </lineage>
</organism>
<evidence type="ECO:0000313" key="6">
    <source>
        <dbReference type="Proteomes" id="UP001302367"/>
    </source>
</evidence>
<proteinExistence type="predicted"/>
<gene>
    <name evidence="3" type="ORF">CB0940_01666</name>
    <name evidence="4" type="ORF">RHO25_001720</name>
</gene>
<dbReference type="EMBL" id="LKMD01000100">
    <property type="protein sequence ID" value="PIB02365.1"/>
    <property type="molecule type" value="Genomic_DNA"/>
</dbReference>
<dbReference type="AlphaFoldDB" id="A0A2G5IC50"/>
<sequence>MTRFHSFLFAVTATIASTTLATTPTNSNEHDPDGYVDDDVPAYIELTTVWKMVTALYPSGGSYDGAPAMTSQYNSAGQPEGECASCRPVPIVQTMYKQDSLLLPPKPTITEAAGPTLVCRCDGPVGLKPETPPLPVPATVIDYNPPRAYPSVSNNASTSNTSTGLPAAEIVQTMHSQGSLQKPDAPSPSCSCYTSYPTYYSPRIESTGTGLDQPIYSPKAPHIENPHPTLEAPQTTITIVPPSVHVERPAESLVGPGQGNEEGSTPTMTVDATLFSPRTHVTQTGLDVPTGLHVPTGVPDAGSTLVTSTSSPGSSGGRDDEERSGQSSVIAAPQQTGSAGEKLAVSVFCLGAAFLMVAAF</sequence>
<evidence type="ECO:0000313" key="4">
    <source>
        <dbReference type="EMBL" id="WPA97112.1"/>
    </source>
</evidence>
<name>A0A2G5IC50_CERBT</name>
<dbReference type="Proteomes" id="UP001302367">
    <property type="component" value="Chromosome 1"/>
</dbReference>
<evidence type="ECO:0000313" key="3">
    <source>
        <dbReference type="EMBL" id="PIB02365.1"/>
    </source>
</evidence>
<dbReference type="EMBL" id="CP134184">
    <property type="protein sequence ID" value="WPA97112.1"/>
    <property type="molecule type" value="Genomic_DNA"/>
</dbReference>
<keyword evidence="2" id="KW-0732">Signal</keyword>
<feature type="compositionally biased region" description="Low complexity" evidence="1">
    <location>
        <begin position="302"/>
        <end position="313"/>
    </location>
</feature>
<feature type="compositionally biased region" description="Polar residues" evidence="1">
    <location>
        <begin position="325"/>
        <end position="336"/>
    </location>
</feature>
<reference evidence="4 6" key="2">
    <citation type="submission" date="2023-09" db="EMBL/GenBank/DDBJ databases">
        <title>Complete-Gapless Cercospora beticola genome.</title>
        <authorList>
            <person name="Wyatt N.A."/>
            <person name="Spanner R.E."/>
            <person name="Bolton M.D."/>
        </authorList>
    </citation>
    <scope>NUCLEOTIDE SEQUENCE [LARGE SCALE GENOMIC DNA]</scope>
    <source>
        <strain evidence="4">Cb09-40</strain>
    </source>
</reference>
<evidence type="ECO:0000256" key="2">
    <source>
        <dbReference type="SAM" id="SignalP"/>
    </source>
</evidence>
<feature type="signal peptide" evidence="2">
    <location>
        <begin position="1"/>
        <end position="21"/>
    </location>
</feature>
<feature type="region of interest" description="Disordered" evidence="1">
    <location>
        <begin position="283"/>
        <end position="336"/>
    </location>
</feature>
<keyword evidence="6" id="KW-1185">Reference proteome</keyword>
<protein>
    <submittedName>
        <fullName evidence="3">Uncharacterized protein</fullName>
    </submittedName>
</protein>
<evidence type="ECO:0000313" key="5">
    <source>
        <dbReference type="Proteomes" id="UP000230605"/>
    </source>
</evidence>
<dbReference type="OrthoDB" id="3649823at2759"/>
<evidence type="ECO:0000256" key="1">
    <source>
        <dbReference type="SAM" id="MobiDB-lite"/>
    </source>
</evidence>
<dbReference type="Proteomes" id="UP000230605">
    <property type="component" value="Chromosome 1"/>
</dbReference>
<reference evidence="3 5" key="1">
    <citation type="submission" date="2015-10" db="EMBL/GenBank/DDBJ databases">
        <title>The cercosporin biosynthetic gene cluster was horizontally transferred to several fungal lineages and shown to be expanded in Cercospora beticola based on microsynteny with recipient genomes.</title>
        <authorList>
            <person name="De Jonge R."/>
            <person name="Ebert M.K."/>
            <person name="Suttle J.C."/>
            <person name="Jurick Ii W.M."/>
            <person name="Secor G.A."/>
            <person name="Thomma B.P."/>
            <person name="Van De Peer Y."/>
            <person name="Bolton M.D."/>
        </authorList>
    </citation>
    <scope>NUCLEOTIDE SEQUENCE [LARGE SCALE GENOMIC DNA]</scope>
    <source>
        <strain evidence="3 5">09-40</strain>
    </source>
</reference>